<reference evidence="2" key="1">
    <citation type="submission" date="2016-07" db="EMBL/GenBank/DDBJ databases">
        <authorList>
            <person name="Florea S."/>
            <person name="Webb J.S."/>
            <person name="Jaromczyk J."/>
            <person name="Schardl C.L."/>
        </authorList>
    </citation>
    <scope>NUCLEOTIDE SEQUENCE [LARGE SCALE GENOMIC DNA]</scope>
    <source>
        <strain evidence="2">CC-VM-7</strain>
    </source>
</reference>
<dbReference type="EMBL" id="MAYG01000001">
    <property type="protein sequence ID" value="OCA73011.1"/>
    <property type="molecule type" value="Genomic_DNA"/>
</dbReference>
<dbReference type="GO" id="GO:0006281">
    <property type="term" value="P:DNA repair"/>
    <property type="evidence" value="ECO:0007669"/>
    <property type="project" value="TreeGrafter"/>
</dbReference>
<name>A0A1B8ZN37_9FLAO</name>
<organism evidence="1 2">
    <name type="scientific">Chryseobacterium arthrosphaerae</name>
    <dbReference type="NCBI Taxonomy" id="651561"/>
    <lineage>
        <taxon>Bacteria</taxon>
        <taxon>Pseudomonadati</taxon>
        <taxon>Bacteroidota</taxon>
        <taxon>Flavobacteriia</taxon>
        <taxon>Flavobacteriales</taxon>
        <taxon>Weeksellaceae</taxon>
        <taxon>Chryseobacterium group</taxon>
        <taxon>Chryseobacterium</taxon>
    </lineage>
</organism>
<sequence length="144" mass="16950">MEMIIFTGIPASGKSSLYKELFFNSHIRISMDLLNTRNKEGKLLQYCFDTQSKMVIDNTNVSRENRRKYIQLAIQNKYSIVGYFFESDIRDCLERNKNRKDSINETGIKAKYKELELPSLEEGFDQIVKVKIINNQFKISDYEI</sequence>
<dbReference type="Proteomes" id="UP000093432">
    <property type="component" value="Unassembled WGS sequence"/>
</dbReference>
<comment type="caution">
    <text evidence="1">The sequence shown here is derived from an EMBL/GenBank/DDBJ whole genome shotgun (WGS) entry which is preliminary data.</text>
</comment>
<dbReference type="RefSeq" id="WP_065397022.1">
    <property type="nucleotide sequence ID" value="NZ_MAYG01000001.1"/>
</dbReference>
<dbReference type="Pfam" id="PF13671">
    <property type="entry name" value="AAA_33"/>
    <property type="match status" value="1"/>
</dbReference>
<dbReference type="InterPro" id="IPR027417">
    <property type="entry name" value="P-loop_NTPase"/>
</dbReference>
<dbReference type="InterPro" id="IPR017101">
    <property type="entry name" value="P-loop_ATP/GTP-bd_All4644_prd"/>
</dbReference>
<dbReference type="GO" id="GO:0046404">
    <property type="term" value="F:ATP-dependent polydeoxyribonucleotide 5'-hydroxyl-kinase activity"/>
    <property type="evidence" value="ECO:0007669"/>
    <property type="project" value="TreeGrafter"/>
</dbReference>
<gene>
    <name evidence="1" type="ORF">BBI00_01050</name>
</gene>
<dbReference type="STRING" id="651561.BBI00_01050"/>
<evidence type="ECO:0008006" key="3">
    <source>
        <dbReference type="Google" id="ProtNLM"/>
    </source>
</evidence>
<dbReference type="Gene3D" id="3.40.50.300">
    <property type="entry name" value="P-loop containing nucleotide triphosphate hydrolases"/>
    <property type="match status" value="1"/>
</dbReference>
<accession>A0A1B8ZN37</accession>
<evidence type="ECO:0000313" key="1">
    <source>
        <dbReference type="EMBL" id="OCA73011.1"/>
    </source>
</evidence>
<dbReference type="GO" id="GO:0046403">
    <property type="term" value="F:polynucleotide 3'-phosphatase activity"/>
    <property type="evidence" value="ECO:0007669"/>
    <property type="project" value="TreeGrafter"/>
</dbReference>
<evidence type="ECO:0000313" key="2">
    <source>
        <dbReference type="Proteomes" id="UP000093432"/>
    </source>
</evidence>
<dbReference type="PIRSF" id="PIRSF037081">
    <property type="entry name" value="P-loop_All4644_prd"/>
    <property type="match status" value="1"/>
</dbReference>
<dbReference type="PANTHER" id="PTHR12083">
    <property type="entry name" value="BIFUNCTIONAL POLYNUCLEOTIDE PHOSPHATASE/KINASE"/>
    <property type="match status" value="1"/>
</dbReference>
<dbReference type="SUPFAM" id="SSF52540">
    <property type="entry name" value="P-loop containing nucleoside triphosphate hydrolases"/>
    <property type="match status" value="1"/>
</dbReference>
<proteinExistence type="predicted"/>
<dbReference type="AlphaFoldDB" id="A0A1B8ZN37"/>
<dbReference type="OrthoDB" id="8564590at2"/>
<dbReference type="PANTHER" id="PTHR12083:SF9">
    <property type="entry name" value="BIFUNCTIONAL POLYNUCLEOTIDE PHOSPHATASE_KINASE"/>
    <property type="match status" value="1"/>
</dbReference>
<protein>
    <recommendedName>
        <fullName evidence="3">Kinase</fullName>
    </recommendedName>
</protein>
<dbReference type="GO" id="GO:0003690">
    <property type="term" value="F:double-stranded DNA binding"/>
    <property type="evidence" value="ECO:0007669"/>
    <property type="project" value="TreeGrafter"/>
</dbReference>